<dbReference type="OrthoDB" id="9146593at2"/>
<dbReference type="EMBL" id="ABCK01000007">
    <property type="protein sequence ID" value="EDM27850.1"/>
    <property type="molecule type" value="Genomic_DNA"/>
</dbReference>
<reference evidence="1 2" key="1">
    <citation type="journal article" date="2010" name="J. Bacteriol.">
        <title>Genome sequence of Lentisphaera araneosa HTCC2155T, the type species of the order Lentisphaerales in the phylum Lentisphaerae.</title>
        <authorList>
            <person name="Thrash J.C."/>
            <person name="Cho J.C."/>
            <person name="Vergin K.L."/>
            <person name="Morris R.M."/>
            <person name="Giovannoni S.J."/>
        </authorList>
    </citation>
    <scope>NUCLEOTIDE SEQUENCE [LARGE SCALE GENOMIC DNA]</scope>
    <source>
        <strain evidence="1 2">HTCC2155</strain>
    </source>
</reference>
<evidence type="ECO:0000313" key="2">
    <source>
        <dbReference type="Proteomes" id="UP000004947"/>
    </source>
</evidence>
<gene>
    <name evidence="1" type="ORF">LNTAR_00575</name>
</gene>
<dbReference type="eggNOG" id="COG2960">
    <property type="taxonomic scope" value="Bacteria"/>
</dbReference>
<dbReference type="AlphaFoldDB" id="A6DKF2"/>
<dbReference type="RefSeq" id="WP_007278364.1">
    <property type="nucleotide sequence ID" value="NZ_ABCK01000007.1"/>
</dbReference>
<dbReference type="STRING" id="313628.LNTAR_00575"/>
<name>A6DKF2_9BACT</name>
<keyword evidence="2" id="KW-1185">Reference proteome</keyword>
<dbReference type="Proteomes" id="UP000004947">
    <property type="component" value="Unassembled WGS sequence"/>
</dbReference>
<accession>A6DKF2</accession>
<proteinExistence type="predicted"/>
<organism evidence="1 2">
    <name type="scientific">Lentisphaera araneosa HTCC2155</name>
    <dbReference type="NCBI Taxonomy" id="313628"/>
    <lineage>
        <taxon>Bacteria</taxon>
        <taxon>Pseudomonadati</taxon>
        <taxon>Lentisphaerota</taxon>
        <taxon>Lentisphaeria</taxon>
        <taxon>Lentisphaerales</taxon>
        <taxon>Lentisphaeraceae</taxon>
        <taxon>Lentisphaera</taxon>
    </lineage>
</organism>
<dbReference type="Pfam" id="PF07586">
    <property type="entry name" value="HXXSHH"/>
    <property type="match status" value="1"/>
</dbReference>
<evidence type="ECO:0008006" key="3">
    <source>
        <dbReference type="Google" id="ProtNLM"/>
    </source>
</evidence>
<comment type="caution">
    <text evidence="1">The sequence shown here is derived from an EMBL/GenBank/DDBJ whole genome shotgun (WGS) entry which is preliminary data.</text>
</comment>
<sequence>MMNRRGFLASSAAGLTIPASQLSAASKKVEPRVNLKKNVVLVSLDLGLYAPNFQENGANCKYMTEIFSEFKGQMTYFDGLSEKGMSGSHECQPATFTTIPYEDREHYPQKKMISLDQILADGSIQETRHKFLYHRINRGSAMSWNKFEQPLPAIEGANELYETLFSRTDTKLEKARIRRERDILSTLARNLRRYWRGNIQEEDMKASLDYQLAVLDEREKWLKVSKPYLKKAFGERDERQPIPSCDNNFQLVYDALEKKQTKIALVEFGAGGLNAGLSGVELGHHGNTHHGGYAERIYALETIDTGVLTGVKNFLHKLKEGGLYDDTIVLFHSGFADASKHTNKKAPAFLFGGGFNHKESIACLNGKEHIYSTSDLFTSILKQSGFNNKTFSNSKQAIPELFKV</sequence>
<protein>
    <recommendedName>
        <fullName evidence="3">DUF1552 domain-containing protein</fullName>
    </recommendedName>
</protein>
<dbReference type="InterPro" id="IPR011447">
    <property type="entry name" value="DUF1552"/>
</dbReference>
<evidence type="ECO:0000313" key="1">
    <source>
        <dbReference type="EMBL" id="EDM27850.1"/>
    </source>
</evidence>